<sequence>ATLLKFNYLYRSSLVGPTHTRPPCRGEGLLHERWRISKPVPQVVLHCPHDDQGVQPPFLWQQTNGKTLLTSVPPIFTNLIFH</sequence>
<comment type="caution">
    <text evidence="1">The sequence shown here is derived from an EMBL/GenBank/DDBJ whole genome shotgun (WGS) entry which is preliminary data.</text>
</comment>
<gene>
    <name evidence="1" type="ORF">XENOCAPTIV_026468</name>
</gene>
<proteinExistence type="predicted"/>
<evidence type="ECO:0000313" key="2">
    <source>
        <dbReference type="Proteomes" id="UP001434883"/>
    </source>
</evidence>
<name>A0ABV0RJ50_9TELE</name>
<reference evidence="1 2" key="1">
    <citation type="submission" date="2021-06" db="EMBL/GenBank/DDBJ databases">
        <authorList>
            <person name="Palmer J.M."/>
        </authorList>
    </citation>
    <scope>NUCLEOTIDE SEQUENCE [LARGE SCALE GENOMIC DNA]</scope>
    <source>
        <strain evidence="1 2">XC_2019</strain>
        <tissue evidence="1">Muscle</tissue>
    </source>
</reference>
<keyword evidence="2" id="KW-1185">Reference proteome</keyword>
<dbReference type="Proteomes" id="UP001434883">
    <property type="component" value="Unassembled WGS sequence"/>
</dbReference>
<feature type="non-terminal residue" evidence="1">
    <location>
        <position position="1"/>
    </location>
</feature>
<organism evidence="1 2">
    <name type="scientific">Xenoophorus captivus</name>
    <dbReference type="NCBI Taxonomy" id="1517983"/>
    <lineage>
        <taxon>Eukaryota</taxon>
        <taxon>Metazoa</taxon>
        <taxon>Chordata</taxon>
        <taxon>Craniata</taxon>
        <taxon>Vertebrata</taxon>
        <taxon>Euteleostomi</taxon>
        <taxon>Actinopterygii</taxon>
        <taxon>Neopterygii</taxon>
        <taxon>Teleostei</taxon>
        <taxon>Neoteleostei</taxon>
        <taxon>Acanthomorphata</taxon>
        <taxon>Ovalentaria</taxon>
        <taxon>Atherinomorphae</taxon>
        <taxon>Cyprinodontiformes</taxon>
        <taxon>Goodeidae</taxon>
        <taxon>Xenoophorus</taxon>
    </lineage>
</organism>
<protein>
    <submittedName>
        <fullName evidence="1">Uncharacterized protein</fullName>
    </submittedName>
</protein>
<accession>A0ABV0RJ50</accession>
<dbReference type="EMBL" id="JAHRIN010048604">
    <property type="protein sequence ID" value="MEQ2208130.1"/>
    <property type="molecule type" value="Genomic_DNA"/>
</dbReference>
<evidence type="ECO:0000313" key="1">
    <source>
        <dbReference type="EMBL" id="MEQ2208130.1"/>
    </source>
</evidence>